<evidence type="ECO:0000313" key="2">
    <source>
        <dbReference type="Proteomes" id="UP000327157"/>
    </source>
</evidence>
<dbReference type="Proteomes" id="UP000327157">
    <property type="component" value="Unassembled WGS sequence"/>
</dbReference>
<proteinExistence type="predicted"/>
<dbReference type="GO" id="GO:0070536">
    <property type="term" value="P:protein K63-linked deubiquitination"/>
    <property type="evidence" value="ECO:0007669"/>
    <property type="project" value="TreeGrafter"/>
</dbReference>
<gene>
    <name evidence="1" type="ORF">D8674_037248</name>
</gene>
<dbReference type="AlphaFoldDB" id="A0A5N5G3B9"/>
<accession>A0A5N5G3B9</accession>
<name>A0A5N5G3B9_9ROSA</name>
<dbReference type="GO" id="GO:0016020">
    <property type="term" value="C:membrane"/>
    <property type="evidence" value="ECO:0007669"/>
    <property type="project" value="TreeGrafter"/>
</dbReference>
<protein>
    <submittedName>
        <fullName evidence="1">AMSH-like ubiquitin thioesterase 2</fullName>
    </submittedName>
</protein>
<reference evidence="1 2" key="1">
    <citation type="submission" date="2019-09" db="EMBL/GenBank/DDBJ databases">
        <authorList>
            <person name="Ou C."/>
        </authorList>
    </citation>
    <scope>NUCLEOTIDE SEQUENCE [LARGE SCALE GENOMIC DNA]</scope>
    <source>
        <strain evidence="1">S2</strain>
        <tissue evidence="1">Leaf</tissue>
    </source>
</reference>
<dbReference type="Gene3D" id="3.40.140.10">
    <property type="entry name" value="Cytidine Deaminase, domain 2"/>
    <property type="match status" value="1"/>
</dbReference>
<reference evidence="1 2" key="2">
    <citation type="submission" date="2019-11" db="EMBL/GenBank/DDBJ databases">
        <title>A de novo genome assembly of a pear dwarfing rootstock.</title>
        <authorList>
            <person name="Wang F."/>
            <person name="Wang J."/>
            <person name="Li S."/>
            <person name="Zhang Y."/>
            <person name="Fang M."/>
            <person name="Ma L."/>
            <person name="Zhao Y."/>
            <person name="Jiang S."/>
        </authorList>
    </citation>
    <scope>NUCLEOTIDE SEQUENCE [LARGE SCALE GENOMIC DNA]</scope>
    <source>
        <strain evidence="1">S2</strain>
        <tissue evidence="1">Leaf</tissue>
    </source>
</reference>
<organism evidence="1 2">
    <name type="scientific">Pyrus ussuriensis x Pyrus communis</name>
    <dbReference type="NCBI Taxonomy" id="2448454"/>
    <lineage>
        <taxon>Eukaryota</taxon>
        <taxon>Viridiplantae</taxon>
        <taxon>Streptophyta</taxon>
        <taxon>Embryophyta</taxon>
        <taxon>Tracheophyta</taxon>
        <taxon>Spermatophyta</taxon>
        <taxon>Magnoliopsida</taxon>
        <taxon>eudicotyledons</taxon>
        <taxon>Gunneridae</taxon>
        <taxon>Pentapetalae</taxon>
        <taxon>rosids</taxon>
        <taxon>fabids</taxon>
        <taxon>Rosales</taxon>
        <taxon>Rosaceae</taxon>
        <taxon>Amygdaloideae</taxon>
        <taxon>Maleae</taxon>
        <taxon>Pyrus</taxon>
    </lineage>
</organism>
<evidence type="ECO:0000313" key="1">
    <source>
        <dbReference type="EMBL" id="KAB2609637.1"/>
    </source>
</evidence>
<dbReference type="PANTHER" id="PTHR12947">
    <property type="entry name" value="AMSH-LIKE PROTEASE"/>
    <property type="match status" value="1"/>
</dbReference>
<dbReference type="PANTHER" id="PTHR12947:SF13">
    <property type="entry name" value="FI19924P1"/>
    <property type="match status" value="1"/>
</dbReference>
<dbReference type="OrthoDB" id="3640at2759"/>
<sequence>MRDDLACGVVVYQLHFGRRVGDRVTPFFTKVSDSIPNALAFCCFGASGIVRNFELECSRGIDGRNPRLPSLCSVESGSSCFASRFMEYFLDHAKDNTEKGLETCRILGAFLTHLSQSCFISSVDWHTHYSCQVMIPEAFAIVDASSIFDLRQEW</sequence>
<dbReference type="EMBL" id="SMOL01000534">
    <property type="protein sequence ID" value="KAB2609637.1"/>
    <property type="molecule type" value="Genomic_DNA"/>
</dbReference>
<keyword evidence="2" id="KW-1185">Reference proteome</keyword>
<dbReference type="GO" id="GO:0005768">
    <property type="term" value="C:endosome"/>
    <property type="evidence" value="ECO:0007669"/>
    <property type="project" value="TreeGrafter"/>
</dbReference>
<comment type="caution">
    <text evidence="1">The sequence shown here is derived from an EMBL/GenBank/DDBJ whole genome shotgun (WGS) entry which is preliminary data.</text>
</comment>